<name>C5M007_PERM5</name>
<accession>C5M007</accession>
<dbReference type="AlphaFoldDB" id="C5M007"/>
<reference evidence="1 2" key="1">
    <citation type="submission" date="2008-07" db="EMBL/GenBank/DDBJ databases">
        <authorList>
            <person name="El-Sayed N."/>
            <person name="Caler E."/>
            <person name="Inman J."/>
            <person name="Amedeo P."/>
            <person name="Hass B."/>
            <person name="Wortman J."/>
        </authorList>
    </citation>
    <scope>NUCLEOTIDE SEQUENCE [LARGE SCALE GENOMIC DNA]</scope>
    <source>
        <strain evidence="2">ATCC 50983 / TXsc</strain>
    </source>
</reference>
<sequence length="197" mass="21354">MIFDQHTVTTGSCFSDDWPIPSCCSDSTISVSEQEGAFKIKPTVACMPRQSDMHTSNAGAFVLVQGVVVGVDHHVLPKSVAPYLRITRQGFVPLQILPPDVTVDHKFLDKLVDVSKSCGLTIKEASPLSCPRLVYPKLGNRGRAQLRGMIAAAARGYSQEWKLSRGIGGLKTARVKDLIRMADVLGLSEYIDAIALS</sequence>
<dbReference type="RefSeq" id="XP_002764967.1">
    <property type="nucleotide sequence ID" value="XM_002764921.1"/>
</dbReference>
<gene>
    <name evidence="1" type="ORF">Pmar_PMAR018875</name>
</gene>
<dbReference type="GeneID" id="9036979"/>
<dbReference type="Proteomes" id="UP000007800">
    <property type="component" value="Unassembled WGS sequence"/>
</dbReference>
<evidence type="ECO:0000313" key="2">
    <source>
        <dbReference type="Proteomes" id="UP000007800"/>
    </source>
</evidence>
<dbReference type="OrthoDB" id="10477515at2759"/>
<evidence type="ECO:0000313" key="1">
    <source>
        <dbReference type="EMBL" id="EEQ97684.1"/>
    </source>
</evidence>
<protein>
    <submittedName>
        <fullName evidence="1">Uncharacterized protein</fullName>
    </submittedName>
</protein>
<dbReference type="InParanoid" id="C5M007"/>
<proteinExistence type="predicted"/>
<organism evidence="2">
    <name type="scientific">Perkinsus marinus (strain ATCC 50983 / TXsc)</name>
    <dbReference type="NCBI Taxonomy" id="423536"/>
    <lineage>
        <taxon>Eukaryota</taxon>
        <taxon>Sar</taxon>
        <taxon>Alveolata</taxon>
        <taxon>Perkinsozoa</taxon>
        <taxon>Perkinsea</taxon>
        <taxon>Perkinsida</taxon>
        <taxon>Perkinsidae</taxon>
        <taxon>Perkinsus</taxon>
    </lineage>
</organism>
<dbReference type="EMBL" id="GG686987">
    <property type="protein sequence ID" value="EEQ97684.1"/>
    <property type="molecule type" value="Genomic_DNA"/>
</dbReference>
<keyword evidence="2" id="KW-1185">Reference proteome</keyword>